<dbReference type="RefSeq" id="WP_152945620.1">
    <property type="nucleotide sequence ID" value="NZ_WHYR01000010.1"/>
</dbReference>
<keyword evidence="3" id="KW-0411">Iron-sulfur</keyword>
<dbReference type="AlphaFoldDB" id="A0A6N7IP21"/>
<accession>A0A6N7IP21</accession>
<dbReference type="OrthoDB" id="9801699at2"/>
<evidence type="ECO:0000256" key="1">
    <source>
        <dbReference type="ARBA" id="ARBA00022723"/>
    </source>
</evidence>
<dbReference type="InterPro" id="IPR017896">
    <property type="entry name" value="4Fe4S_Fe-S-bd"/>
</dbReference>
<dbReference type="InterPro" id="IPR017900">
    <property type="entry name" value="4Fe4S_Fe_S_CS"/>
</dbReference>
<name>A0A6N7IP21_9FIRM</name>
<dbReference type="InterPro" id="IPR013283">
    <property type="entry name" value="RLI1"/>
</dbReference>
<evidence type="ECO:0000256" key="3">
    <source>
        <dbReference type="ARBA" id="ARBA00023014"/>
    </source>
</evidence>
<evidence type="ECO:0000256" key="2">
    <source>
        <dbReference type="ARBA" id="ARBA00023004"/>
    </source>
</evidence>
<comment type="caution">
    <text evidence="5">The sequence shown here is derived from an EMBL/GenBank/DDBJ whole genome shotgun (WGS) entry which is preliminary data.</text>
</comment>
<dbReference type="SUPFAM" id="SSF54862">
    <property type="entry name" value="4Fe-4S ferredoxins"/>
    <property type="match status" value="1"/>
</dbReference>
<dbReference type="PROSITE" id="PS00198">
    <property type="entry name" value="4FE4S_FER_1"/>
    <property type="match status" value="1"/>
</dbReference>
<dbReference type="GO" id="GO:0046872">
    <property type="term" value="F:metal ion binding"/>
    <property type="evidence" value="ECO:0007669"/>
    <property type="project" value="UniProtKB-KW"/>
</dbReference>
<dbReference type="PROSITE" id="PS51379">
    <property type="entry name" value="4FE4S_FER_2"/>
    <property type="match status" value="1"/>
</dbReference>
<keyword evidence="6" id="KW-1185">Reference proteome</keyword>
<evidence type="ECO:0000259" key="4">
    <source>
        <dbReference type="PROSITE" id="PS51379"/>
    </source>
</evidence>
<evidence type="ECO:0000313" key="5">
    <source>
        <dbReference type="EMBL" id="MQL51690.1"/>
    </source>
</evidence>
<organism evidence="5 6">
    <name type="scientific">Desulfofundulus thermobenzoicus</name>
    <dbReference type="NCBI Taxonomy" id="29376"/>
    <lineage>
        <taxon>Bacteria</taxon>
        <taxon>Bacillati</taxon>
        <taxon>Bacillota</taxon>
        <taxon>Clostridia</taxon>
        <taxon>Eubacteriales</taxon>
        <taxon>Peptococcaceae</taxon>
        <taxon>Desulfofundulus</taxon>
    </lineage>
</organism>
<keyword evidence="2" id="KW-0408">Iron</keyword>
<keyword evidence="1" id="KW-0479">Metal-binding</keyword>
<protein>
    <submittedName>
        <fullName evidence="5">4Fe-4S ferredoxin</fullName>
    </submittedName>
</protein>
<feature type="domain" description="4Fe-4S ferredoxin-type" evidence="4">
    <location>
        <begin position="59"/>
        <end position="88"/>
    </location>
</feature>
<reference evidence="5 6" key="1">
    <citation type="submission" date="2019-10" db="EMBL/GenBank/DDBJ databases">
        <title>Comparative genomics of sulfur disproportionating microorganisms.</title>
        <authorList>
            <person name="Ward L.M."/>
            <person name="Bertran E."/>
            <person name="Johnston D."/>
        </authorList>
    </citation>
    <scope>NUCLEOTIDE SEQUENCE [LARGE SCALE GENOMIC DNA]</scope>
    <source>
        <strain evidence="5 6">DSM 14055</strain>
    </source>
</reference>
<dbReference type="PRINTS" id="PR01868">
    <property type="entry name" value="ABCEFAMILY"/>
</dbReference>
<dbReference type="Proteomes" id="UP000441717">
    <property type="component" value="Unassembled WGS sequence"/>
</dbReference>
<dbReference type="Pfam" id="PF12838">
    <property type="entry name" value="Fer4_7"/>
    <property type="match status" value="1"/>
</dbReference>
<sequence>MLPVDGVPTPEDLAGVIPPPERLARGPVVIAECFQPIPCDPCTHSCPRGAIGPFTDINEVPRVNHDLCNGCGLCIARCPGLALFVVDMTFSEQEALVKLPYEFLPLPAEGNAVTGINRGGEAVCLARVVKVVVTEKMDKTAVVWLAVPRHLAMEVRHFQINPA</sequence>
<evidence type="ECO:0000313" key="6">
    <source>
        <dbReference type="Proteomes" id="UP000441717"/>
    </source>
</evidence>
<dbReference type="EMBL" id="WHYR01000010">
    <property type="protein sequence ID" value="MQL51690.1"/>
    <property type="molecule type" value="Genomic_DNA"/>
</dbReference>
<gene>
    <name evidence="5" type="ORF">GFC01_05320</name>
</gene>
<dbReference type="Gene3D" id="3.30.70.20">
    <property type="match status" value="1"/>
</dbReference>
<proteinExistence type="predicted"/>
<dbReference type="GO" id="GO:0051536">
    <property type="term" value="F:iron-sulfur cluster binding"/>
    <property type="evidence" value="ECO:0007669"/>
    <property type="project" value="UniProtKB-KW"/>
</dbReference>